<organism evidence="1 2">
    <name type="scientific">Algoriphagus alkaliphilus</name>
    <dbReference type="NCBI Taxonomy" id="279824"/>
    <lineage>
        <taxon>Bacteria</taxon>
        <taxon>Pseudomonadati</taxon>
        <taxon>Bacteroidota</taxon>
        <taxon>Cytophagia</taxon>
        <taxon>Cytophagales</taxon>
        <taxon>Cyclobacteriaceae</taxon>
        <taxon>Algoriphagus</taxon>
    </lineage>
</organism>
<accession>A0A1G5Z7R5</accession>
<proteinExistence type="predicted"/>
<dbReference type="RefSeq" id="WP_092732297.1">
    <property type="nucleotide sequence ID" value="NZ_FMXE01000028.1"/>
</dbReference>
<dbReference type="Proteomes" id="UP000198756">
    <property type="component" value="Unassembled WGS sequence"/>
</dbReference>
<gene>
    <name evidence="1" type="ORF">SAMN03080617_03336</name>
</gene>
<dbReference type="OrthoDB" id="824354at2"/>
<evidence type="ECO:0000313" key="2">
    <source>
        <dbReference type="Proteomes" id="UP000198756"/>
    </source>
</evidence>
<protein>
    <submittedName>
        <fullName evidence="1">Uncharacterized protein</fullName>
    </submittedName>
</protein>
<dbReference type="EMBL" id="FMXE01000028">
    <property type="protein sequence ID" value="SDA90831.1"/>
    <property type="molecule type" value="Genomic_DNA"/>
</dbReference>
<sequence length="249" mass="28764">MDFNEKFIEPIGYSQAAEYLLDMVKSEVFVQMDGFISGVFNAKQLEEWVSEDDVNGILFWFCNTGSTRKPILAIQKIREAYQNNPAWLSGLTPNRPPVHGRGLRIVKDLIKKDYSSQASKADILNDIQNEPPINPQNFEYVGSRNVNNMRNQFRSNFSSHVNYPFAYFSTKYGKGSPYFKQFFAQGEITHIRYYLGYSNVEYFSGQRIRIILAPCKPDGSNLKKEDCSVEHIEKFNEVMLLQYSWPPST</sequence>
<name>A0A1G5Z7R5_9BACT</name>
<dbReference type="AlphaFoldDB" id="A0A1G5Z7R5"/>
<reference evidence="2" key="1">
    <citation type="submission" date="2016-10" db="EMBL/GenBank/DDBJ databases">
        <authorList>
            <person name="Varghese N."/>
            <person name="Submissions S."/>
        </authorList>
    </citation>
    <scope>NUCLEOTIDE SEQUENCE [LARGE SCALE GENOMIC DNA]</scope>
    <source>
        <strain evidence="2">DSM 22703</strain>
    </source>
</reference>
<evidence type="ECO:0000313" key="1">
    <source>
        <dbReference type="EMBL" id="SDA90831.1"/>
    </source>
</evidence>
<keyword evidence="2" id="KW-1185">Reference proteome</keyword>